<name>A0AAE5ADT4_MYCFO</name>
<dbReference type="RefSeq" id="WP_102133921.1">
    <property type="nucleotide sequence ID" value="NZ_CP011269.1"/>
</dbReference>
<evidence type="ECO:0000256" key="1">
    <source>
        <dbReference type="SAM" id="Phobius"/>
    </source>
</evidence>
<protein>
    <submittedName>
        <fullName evidence="2">Uncharacterized protein</fullName>
    </submittedName>
</protein>
<keyword evidence="1" id="KW-1133">Transmembrane helix</keyword>
<dbReference type="GeneID" id="93415016"/>
<evidence type="ECO:0000313" key="3">
    <source>
        <dbReference type="Proteomes" id="UP001186041"/>
    </source>
</evidence>
<dbReference type="AlphaFoldDB" id="A0AAE5ADT4"/>
<sequence>MRSIWKWVGLAGVAGVVAGGVMVARDQRRRNAYTPDDIRERLHQRLAEAERAEPTS</sequence>
<reference evidence="2" key="1">
    <citation type="submission" date="2023-10" db="EMBL/GenBank/DDBJ databases">
        <title>Mycolicibacterium fortuitum clinical isolates causing pulmonary infections in humans.</title>
        <authorList>
            <person name="Mejia-Ponce P.M."/>
            <person name="Zenteno-Cuevas R."/>
            <person name="Licona-Cassani C."/>
        </authorList>
    </citation>
    <scope>NUCLEOTIDE SEQUENCE</scope>
    <source>
        <strain evidence="2">M8</strain>
    </source>
</reference>
<gene>
    <name evidence="2" type="ORF">R4485_16045</name>
</gene>
<dbReference type="Proteomes" id="UP001186041">
    <property type="component" value="Unassembled WGS sequence"/>
</dbReference>
<keyword evidence="1" id="KW-0812">Transmembrane</keyword>
<accession>A0AAE5ADT4</accession>
<keyword evidence="1" id="KW-0472">Membrane</keyword>
<dbReference type="EMBL" id="JAWLVV010000012">
    <property type="protein sequence ID" value="MDV7291675.1"/>
    <property type="molecule type" value="Genomic_DNA"/>
</dbReference>
<evidence type="ECO:0000313" key="2">
    <source>
        <dbReference type="EMBL" id="MDV7291675.1"/>
    </source>
</evidence>
<proteinExistence type="predicted"/>
<organism evidence="2 3">
    <name type="scientific">Mycolicibacterium fortuitum</name>
    <name type="common">Mycobacterium fortuitum</name>
    <dbReference type="NCBI Taxonomy" id="1766"/>
    <lineage>
        <taxon>Bacteria</taxon>
        <taxon>Bacillati</taxon>
        <taxon>Actinomycetota</taxon>
        <taxon>Actinomycetes</taxon>
        <taxon>Mycobacteriales</taxon>
        <taxon>Mycobacteriaceae</taxon>
        <taxon>Mycolicibacterium</taxon>
    </lineage>
</organism>
<comment type="caution">
    <text evidence="2">The sequence shown here is derived from an EMBL/GenBank/DDBJ whole genome shotgun (WGS) entry which is preliminary data.</text>
</comment>
<feature type="transmembrane region" description="Helical" evidence="1">
    <location>
        <begin position="6"/>
        <end position="24"/>
    </location>
</feature>